<evidence type="ECO:0000259" key="1">
    <source>
        <dbReference type="PROSITE" id="PS51725"/>
    </source>
</evidence>
<dbReference type="EMBL" id="BSTJ01000002">
    <property type="protein sequence ID" value="GLY73688.1"/>
    <property type="molecule type" value="Genomic_DNA"/>
</dbReference>
<evidence type="ECO:0000313" key="2">
    <source>
        <dbReference type="EMBL" id="GLY73688.1"/>
    </source>
</evidence>
<gene>
    <name evidence="2" type="ORF">Airi01_019550</name>
</gene>
<name>A0A9W6VJ56_9ACTN</name>
<dbReference type="AlphaFoldDB" id="A0A9W6VJ56"/>
<dbReference type="Proteomes" id="UP001165135">
    <property type="component" value="Unassembled WGS sequence"/>
</dbReference>
<dbReference type="SUPFAM" id="SSF54909">
    <property type="entry name" value="Dimeric alpha+beta barrel"/>
    <property type="match status" value="1"/>
</dbReference>
<comment type="caution">
    <text evidence="2">The sequence shown here is derived from an EMBL/GenBank/DDBJ whole genome shotgun (WGS) entry which is preliminary data.</text>
</comment>
<dbReference type="Gene3D" id="3.30.70.100">
    <property type="match status" value="1"/>
</dbReference>
<proteinExistence type="predicted"/>
<dbReference type="InterPro" id="IPR011008">
    <property type="entry name" value="Dimeric_a/b-barrel"/>
</dbReference>
<dbReference type="PROSITE" id="PS51725">
    <property type="entry name" value="ABM"/>
    <property type="match status" value="1"/>
</dbReference>
<organism evidence="2 3">
    <name type="scientific">Actinoallomurus iriomotensis</name>
    <dbReference type="NCBI Taxonomy" id="478107"/>
    <lineage>
        <taxon>Bacteria</taxon>
        <taxon>Bacillati</taxon>
        <taxon>Actinomycetota</taxon>
        <taxon>Actinomycetes</taxon>
        <taxon>Streptosporangiales</taxon>
        <taxon>Thermomonosporaceae</taxon>
        <taxon>Actinoallomurus</taxon>
    </lineage>
</organism>
<sequence length="114" mass="12069">MGESVALPVMSRIARYGKLVAHEGRGAELAELLLTAAAGLEGEPGCELYLVNRQADAPDTIWVTELWRDQDALDAVLETIKGSPETAAAMKLVEAAEMIELDPLGGKGPTPRVA</sequence>
<feature type="domain" description="ABM" evidence="1">
    <location>
        <begin position="13"/>
        <end position="102"/>
    </location>
</feature>
<evidence type="ECO:0000313" key="3">
    <source>
        <dbReference type="Proteomes" id="UP001165135"/>
    </source>
</evidence>
<protein>
    <recommendedName>
        <fullName evidence="1">ABM domain-containing protein</fullName>
    </recommendedName>
</protein>
<reference evidence="2" key="1">
    <citation type="submission" date="2023-03" db="EMBL/GenBank/DDBJ databases">
        <title>Actinoallomurus iriomotensis NBRC 103681.</title>
        <authorList>
            <person name="Ichikawa N."/>
            <person name="Sato H."/>
            <person name="Tonouchi N."/>
        </authorList>
    </citation>
    <scope>NUCLEOTIDE SEQUENCE</scope>
    <source>
        <strain evidence="2">NBRC 103681</strain>
    </source>
</reference>
<dbReference type="InterPro" id="IPR007138">
    <property type="entry name" value="ABM_dom"/>
</dbReference>
<dbReference type="Pfam" id="PF03992">
    <property type="entry name" value="ABM"/>
    <property type="match status" value="1"/>
</dbReference>
<accession>A0A9W6VJ56</accession>